<reference evidence="4" key="1">
    <citation type="journal article" date="2019" name="Int. J. Syst. Evol. Microbiol.">
        <title>The Global Catalogue of Microorganisms (GCM) 10K type strain sequencing project: providing services to taxonomists for standard genome sequencing and annotation.</title>
        <authorList>
            <consortium name="The Broad Institute Genomics Platform"/>
            <consortium name="The Broad Institute Genome Sequencing Center for Infectious Disease"/>
            <person name="Wu L."/>
            <person name="Ma J."/>
        </authorList>
    </citation>
    <scope>NUCLEOTIDE SEQUENCE [LARGE SCALE GENOMIC DNA]</scope>
    <source>
        <strain evidence="4">ZS-35-S2</strain>
    </source>
</reference>
<proteinExistence type="predicted"/>
<feature type="compositionally biased region" description="Basic and acidic residues" evidence="1">
    <location>
        <begin position="45"/>
        <end position="61"/>
    </location>
</feature>
<dbReference type="RefSeq" id="WP_377428939.1">
    <property type="nucleotide sequence ID" value="NZ_JBHSPR010000037.1"/>
</dbReference>
<evidence type="ECO:0000256" key="2">
    <source>
        <dbReference type="SAM" id="SignalP"/>
    </source>
</evidence>
<evidence type="ECO:0000256" key="1">
    <source>
        <dbReference type="SAM" id="MobiDB-lite"/>
    </source>
</evidence>
<feature type="signal peptide" evidence="2">
    <location>
        <begin position="1"/>
        <end position="28"/>
    </location>
</feature>
<keyword evidence="4" id="KW-1185">Reference proteome</keyword>
<accession>A0ABW1KI46</accession>
<evidence type="ECO:0000313" key="4">
    <source>
        <dbReference type="Proteomes" id="UP001596203"/>
    </source>
</evidence>
<gene>
    <name evidence="3" type="ORF">ACFP2T_33675</name>
</gene>
<feature type="region of interest" description="Disordered" evidence="1">
    <location>
        <begin position="28"/>
        <end position="92"/>
    </location>
</feature>
<dbReference type="Proteomes" id="UP001596203">
    <property type="component" value="Unassembled WGS sequence"/>
</dbReference>
<comment type="caution">
    <text evidence="3">The sequence shown here is derived from an EMBL/GenBank/DDBJ whole genome shotgun (WGS) entry which is preliminary data.</text>
</comment>
<organism evidence="3 4">
    <name type="scientific">Plantactinospora solaniradicis</name>
    <dbReference type="NCBI Taxonomy" id="1723736"/>
    <lineage>
        <taxon>Bacteria</taxon>
        <taxon>Bacillati</taxon>
        <taxon>Actinomycetota</taxon>
        <taxon>Actinomycetes</taxon>
        <taxon>Micromonosporales</taxon>
        <taxon>Micromonosporaceae</taxon>
        <taxon>Plantactinospora</taxon>
    </lineage>
</organism>
<protein>
    <submittedName>
        <fullName evidence="3">Uncharacterized protein</fullName>
    </submittedName>
</protein>
<feature type="chain" id="PRO_5046872007" evidence="2">
    <location>
        <begin position="29"/>
        <end position="92"/>
    </location>
</feature>
<name>A0ABW1KI46_9ACTN</name>
<sequence length="92" mass="9533">MKPKARHVAGILVTTLVAVTLHASPAAADDPHILPVDPAAIDTPAEIREQYAPPKPDEHGRSPVSPEAAARCGRPAAEPVPNGEPIVVSMPP</sequence>
<evidence type="ECO:0000313" key="3">
    <source>
        <dbReference type="EMBL" id="MFC6021110.1"/>
    </source>
</evidence>
<keyword evidence="2" id="KW-0732">Signal</keyword>
<feature type="non-terminal residue" evidence="3">
    <location>
        <position position="92"/>
    </location>
</feature>
<dbReference type="EMBL" id="JBHSPR010000037">
    <property type="protein sequence ID" value="MFC6021110.1"/>
    <property type="molecule type" value="Genomic_DNA"/>
</dbReference>